<dbReference type="AlphaFoldDB" id="A0A1U9V3H5"/>
<dbReference type="Pfam" id="PF01569">
    <property type="entry name" value="PAP2"/>
    <property type="match status" value="1"/>
</dbReference>
<dbReference type="SUPFAM" id="SSF48317">
    <property type="entry name" value="Acid phosphatase/Vanadium-dependent haloperoxidase"/>
    <property type="match status" value="1"/>
</dbReference>
<geneLocation type="plasmid" evidence="4">
    <name>penh91</name>
</geneLocation>
<keyword evidence="1" id="KW-1133">Transmembrane helix</keyword>
<feature type="transmembrane region" description="Helical" evidence="1">
    <location>
        <begin position="83"/>
        <end position="104"/>
    </location>
</feature>
<feature type="domain" description="Phosphatidic acid phosphatase type 2/haloperoxidase" evidence="2">
    <location>
        <begin position="79"/>
        <end position="190"/>
    </location>
</feature>
<dbReference type="PANTHER" id="PTHR14969">
    <property type="entry name" value="SPHINGOSINE-1-PHOSPHATE PHOSPHOHYDROLASE"/>
    <property type="match status" value="1"/>
</dbReference>
<keyword evidence="3" id="KW-0614">Plasmid</keyword>
<evidence type="ECO:0000313" key="4">
    <source>
        <dbReference type="Proteomes" id="UP000189627"/>
    </source>
</evidence>
<dbReference type="Proteomes" id="UP000189627">
    <property type="component" value="Plasmid pENH91"/>
</dbReference>
<feature type="transmembrane region" description="Helical" evidence="1">
    <location>
        <begin position="175"/>
        <end position="197"/>
    </location>
</feature>
<feature type="transmembrane region" description="Helical" evidence="1">
    <location>
        <begin position="124"/>
        <end position="144"/>
    </location>
</feature>
<keyword evidence="1" id="KW-0812">Transmembrane</keyword>
<dbReference type="InterPro" id="IPR000326">
    <property type="entry name" value="PAP2/HPO"/>
</dbReference>
<feature type="transmembrane region" description="Helical" evidence="1">
    <location>
        <begin position="43"/>
        <end position="63"/>
    </location>
</feature>
<gene>
    <name evidence="3" type="ORF">BJN34_37170</name>
</gene>
<dbReference type="PANTHER" id="PTHR14969:SF13">
    <property type="entry name" value="AT30094P"/>
    <property type="match status" value="1"/>
</dbReference>
<feature type="transmembrane region" description="Helical" evidence="1">
    <location>
        <begin position="151"/>
        <end position="169"/>
    </location>
</feature>
<evidence type="ECO:0000259" key="2">
    <source>
        <dbReference type="SMART" id="SM00014"/>
    </source>
</evidence>
<proteinExistence type="predicted"/>
<organism evidence="3 4">
    <name type="scientific">Cupriavidus necator</name>
    <name type="common">Alcaligenes eutrophus</name>
    <name type="synonym">Ralstonia eutropha</name>
    <dbReference type="NCBI Taxonomy" id="106590"/>
    <lineage>
        <taxon>Bacteria</taxon>
        <taxon>Pseudomonadati</taxon>
        <taxon>Pseudomonadota</taxon>
        <taxon>Betaproteobacteria</taxon>
        <taxon>Burkholderiales</taxon>
        <taxon>Burkholderiaceae</taxon>
        <taxon>Cupriavidus</taxon>
    </lineage>
</organism>
<evidence type="ECO:0000313" key="3">
    <source>
        <dbReference type="EMBL" id="AQV99508.1"/>
    </source>
</evidence>
<reference evidence="4" key="1">
    <citation type="submission" date="2017-02" db="EMBL/GenBank/DDBJ databases">
        <title>Complete genome sequence of Cupriavidus necator strain NH9, a 3-chlorobenzoate degrader.</title>
        <authorList>
            <person name="Moriuchi R."/>
            <person name="Dohra H."/>
            <person name="Ogawa N."/>
        </authorList>
    </citation>
    <scope>NUCLEOTIDE SEQUENCE [LARGE SCALE GENOMIC DNA]</scope>
    <source>
        <strain evidence="4">NH9</strain>
        <plasmid evidence="4">penh91</plasmid>
    </source>
</reference>
<sequence>MHATLTSAAWLKQWLYDWGGANLDLFMFLNQAVPDQLLWLPEALSWVGSYWGAPAIAAVLLVWRRSHAPDAARSANLALRRFVFGLVLTMSSAALLKTAFAFPRPAVVLGEGFFRVVGMPDSRYSFPSGHAAYVAVLAAAIWPVLGWPGRIGLLAFAIAVGWSRIALGAHFPADVVASFVLGWACVEISAALIWLLVPRSRATR</sequence>
<dbReference type="KEGG" id="cuh:BJN34_37170"/>
<protein>
    <submittedName>
        <fullName evidence="3">Phosphatase PAP2 family protein</fullName>
    </submittedName>
</protein>
<dbReference type="CDD" id="cd01610">
    <property type="entry name" value="PAP2_like"/>
    <property type="match status" value="1"/>
</dbReference>
<name>A0A1U9V3H5_CUPNE</name>
<dbReference type="SMART" id="SM00014">
    <property type="entry name" value="acidPPc"/>
    <property type="match status" value="1"/>
</dbReference>
<keyword evidence="1" id="KW-0472">Membrane</keyword>
<dbReference type="RefSeq" id="WP_013397109.1">
    <property type="nucleotide sequence ID" value="NZ_CP017760.1"/>
</dbReference>
<evidence type="ECO:0000256" key="1">
    <source>
        <dbReference type="SAM" id="Phobius"/>
    </source>
</evidence>
<accession>A0A1U9V3H5</accession>
<dbReference type="EMBL" id="CP017760">
    <property type="protein sequence ID" value="AQV99508.1"/>
    <property type="molecule type" value="Genomic_DNA"/>
</dbReference>
<dbReference type="InterPro" id="IPR036938">
    <property type="entry name" value="PAP2/HPO_sf"/>
</dbReference>
<dbReference type="Gene3D" id="1.20.144.10">
    <property type="entry name" value="Phosphatidic acid phosphatase type 2/haloperoxidase"/>
    <property type="match status" value="1"/>
</dbReference>